<evidence type="ECO:0000259" key="2">
    <source>
        <dbReference type="Pfam" id="PF00326"/>
    </source>
</evidence>
<organism evidence="3 4">
    <name type="scientific">Paeniglutamicibacter gangotriensis</name>
    <dbReference type="NCBI Taxonomy" id="254787"/>
    <lineage>
        <taxon>Bacteria</taxon>
        <taxon>Bacillati</taxon>
        <taxon>Actinomycetota</taxon>
        <taxon>Actinomycetes</taxon>
        <taxon>Micrococcales</taxon>
        <taxon>Micrococcaceae</taxon>
        <taxon>Paeniglutamicibacter</taxon>
    </lineage>
</organism>
<dbReference type="Pfam" id="PF00326">
    <property type="entry name" value="Peptidase_S9"/>
    <property type="match status" value="1"/>
</dbReference>
<dbReference type="GO" id="GO:0006508">
    <property type="term" value="P:proteolysis"/>
    <property type="evidence" value="ECO:0007669"/>
    <property type="project" value="InterPro"/>
</dbReference>
<gene>
    <name evidence="3" type="ORF">FQ154_03835</name>
</gene>
<protein>
    <submittedName>
        <fullName evidence="3">Alpha/beta hydrolase</fullName>
    </submittedName>
</protein>
<evidence type="ECO:0000256" key="1">
    <source>
        <dbReference type="ARBA" id="ARBA00022801"/>
    </source>
</evidence>
<dbReference type="Proteomes" id="UP000323856">
    <property type="component" value="Unassembled WGS sequence"/>
</dbReference>
<dbReference type="Gene3D" id="3.40.50.1820">
    <property type="entry name" value="alpha/beta hydrolase"/>
    <property type="match status" value="1"/>
</dbReference>
<dbReference type="SUPFAM" id="SSF53474">
    <property type="entry name" value="alpha/beta-Hydrolases"/>
    <property type="match status" value="1"/>
</dbReference>
<proteinExistence type="predicted"/>
<dbReference type="OrthoDB" id="255603at2"/>
<dbReference type="AlphaFoldDB" id="A0A5B0EIL8"/>
<dbReference type="InterPro" id="IPR050300">
    <property type="entry name" value="GDXG_lipolytic_enzyme"/>
</dbReference>
<evidence type="ECO:0000313" key="3">
    <source>
        <dbReference type="EMBL" id="KAA0978897.1"/>
    </source>
</evidence>
<dbReference type="PANTHER" id="PTHR48081">
    <property type="entry name" value="AB HYDROLASE SUPERFAMILY PROTEIN C4A8.06C"/>
    <property type="match status" value="1"/>
</dbReference>
<reference evidence="3 4" key="1">
    <citation type="submission" date="2019-07" db="EMBL/GenBank/DDBJ databases">
        <title>Analysis of the biochemical properties, biological activity and biotechnological potential of siderophores and biosurfactants produced by Antarctic psychrotolerant bacteria.</title>
        <authorList>
            <person name="Styczynski M."/>
            <person name="Krucon T."/>
            <person name="Decewicz P."/>
            <person name="Dziewit L."/>
        </authorList>
    </citation>
    <scope>NUCLEOTIDE SEQUENCE [LARGE SCALE GENOMIC DNA]</scope>
    <source>
        <strain evidence="3 4">ANT_H27</strain>
    </source>
</reference>
<keyword evidence="1 3" id="KW-0378">Hydrolase</keyword>
<comment type="caution">
    <text evidence="3">The sequence shown here is derived from an EMBL/GenBank/DDBJ whole genome shotgun (WGS) entry which is preliminary data.</text>
</comment>
<accession>A0A5B0EIL8</accession>
<dbReference type="EMBL" id="VOBL01000003">
    <property type="protein sequence ID" value="KAA0978897.1"/>
    <property type="molecule type" value="Genomic_DNA"/>
</dbReference>
<dbReference type="GO" id="GO:0008236">
    <property type="term" value="F:serine-type peptidase activity"/>
    <property type="evidence" value="ECO:0007669"/>
    <property type="project" value="InterPro"/>
</dbReference>
<dbReference type="InterPro" id="IPR029058">
    <property type="entry name" value="AB_hydrolase_fold"/>
</dbReference>
<feature type="domain" description="Peptidase S9 prolyl oligopeptidase catalytic" evidence="2">
    <location>
        <begin position="108"/>
        <end position="221"/>
    </location>
</feature>
<evidence type="ECO:0000313" key="4">
    <source>
        <dbReference type="Proteomes" id="UP000323856"/>
    </source>
</evidence>
<name>A0A5B0EIL8_9MICC</name>
<dbReference type="InterPro" id="IPR001375">
    <property type="entry name" value="Peptidase_S9_cat"/>
</dbReference>
<dbReference type="RefSeq" id="WP_007272043.1">
    <property type="nucleotide sequence ID" value="NZ_JBITUG010000021.1"/>
</dbReference>
<sequence>MAAATRVPKFLAYGPAEAQYVAVSWPSQQAPPRGIVALIHGGYWRAHLFASLMDPLAASLRENGWVTANIEYRRGPTGRWPAPLNDVSVALEMLSAFREKHEIGGPLLTVGHSVGGQLALLNAKLTDGVVALAPVTDVATTYREKLGDDAAAEYFGTSPEQSPELYREASPLYQSLGTTPALLLHGINDDRVPVAHSRAFLAAGRSQGSAVELLEYQALVHLEAIDPSAGHWPDALSWMAEVPEATPRESNSASA</sequence>